<dbReference type="InterPro" id="IPR002616">
    <property type="entry name" value="tRNA_ribo_trans-like"/>
</dbReference>
<organism evidence="9 10">
    <name type="scientific">Candidatus Allocopromorpha excrementipullorum</name>
    <dbReference type="NCBI Taxonomy" id="2840743"/>
    <lineage>
        <taxon>Bacteria</taxon>
        <taxon>Bacillati</taxon>
        <taxon>Bacillota</taxon>
        <taxon>Clostridia</taxon>
        <taxon>Eubacteriales</taxon>
        <taxon>Eubacteriaceae</taxon>
        <taxon>Eubacteriaceae incertae sedis</taxon>
        <taxon>Candidatus Allocopromorpha</taxon>
    </lineage>
</organism>
<dbReference type="SUPFAM" id="SSF51713">
    <property type="entry name" value="tRNA-guanine transglycosylase"/>
    <property type="match status" value="1"/>
</dbReference>
<feature type="binding site" evidence="7">
    <location>
        <position position="337"/>
    </location>
    <ligand>
        <name>Zn(2+)</name>
        <dbReference type="ChEBI" id="CHEBI:29105"/>
    </ligand>
</feature>
<evidence type="ECO:0000256" key="1">
    <source>
        <dbReference type="ARBA" id="ARBA00022676"/>
    </source>
</evidence>
<dbReference type="Pfam" id="PF01702">
    <property type="entry name" value="TGT"/>
    <property type="match status" value="1"/>
</dbReference>
<evidence type="ECO:0000259" key="8">
    <source>
        <dbReference type="Pfam" id="PF01702"/>
    </source>
</evidence>
<feature type="binding site" evidence="7">
    <location>
        <position position="218"/>
    </location>
    <ligand>
        <name>substrate</name>
    </ligand>
</feature>
<dbReference type="HAMAP" id="MF_00168">
    <property type="entry name" value="Q_tRNA_Tgt"/>
    <property type="match status" value="1"/>
</dbReference>
<comment type="caution">
    <text evidence="9">The sequence shown here is derived from an EMBL/GenBank/DDBJ whole genome shotgun (WGS) entry which is preliminary data.</text>
</comment>
<keyword evidence="4 7" id="KW-0671">Queuosine biosynthesis</keyword>
<sequence length="372" mass="42820">MTAVTYQLMKTDSRTRARRGRVITPHGVIETPVFMPVGTAATVKAMRPEEVREMGAEIILSNTYHLYLRPGHEVVKAAGGLHRFMNWDRPILTDSGGFQVFSLGAMRKIREEGVEFRSHIDGSKHMLSPERSIEIQNALGADIIMAFDECTPYPADRSYVKDSLERTTRWLRRCKEYHKDTECQSLFGIMQGGMYKDLRKESAQQIVEMDLPGYAIGGLSVGEPKELMYEIMDDCVELLPADKPRYLMGVGSPDCLFEGVERGIDMFDCVLPTRIARHGMAMTSQGRINIKNARYEKDFTPLDPNCDCYTCRNYSRAYLRHLFKADEILSSMLMTNHNLHFLIDTMKHIRQAIEEDRFLEYKKEFYDNYGRF</sequence>
<dbReference type="Proteomes" id="UP000824130">
    <property type="component" value="Unassembled WGS sequence"/>
</dbReference>
<feature type="domain" description="tRNA-guanine(15) transglycosylase-like" evidence="8">
    <location>
        <begin position="15"/>
        <end position="370"/>
    </location>
</feature>
<dbReference type="InterPro" id="IPR004803">
    <property type="entry name" value="TGT"/>
</dbReference>
<protein>
    <recommendedName>
        <fullName evidence="7">Queuine tRNA-ribosyltransferase</fullName>
        <ecNumber evidence="7">2.4.2.29</ecNumber>
    </recommendedName>
    <alternativeName>
        <fullName evidence="7">Guanine insertion enzyme</fullName>
    </alternativeName>
    <alternativeName>
        <fullName evidence="7">tRNA-guanine transglycosylase</fullName>
    </alternativeName>
</protein>
<dbReference type="Gene3D" id="3.20.20.105">
    <property type="entry name" value="Queuine tRNA-ribosyltransferase-like"/>
    <property type="match status" value="1"/>
</dbReference>
<dbReference type="GO" id="GO:0046872">
    <property type="term" value="F:metal ion binding"/>
    <property type="evidence" value="ECO:0007669"/>
    <property type="project" value="UniProtKB-KW"/>
</dbReference>
<reference evidence="9" key="2">
    <citation type="journal article" date="2021" name="PeerJ">
        <title>Extensive microbial diversity within the chicken gut microbiome revealed by metagenomics and culture.</title>
        <authorList>
            <person name="Gilroy R."/>
            <person name="Ravi A."/>
            <person name="Getino M."/>
            <person name="Pursley I."/>
            <person name="Horton D.L."/>
            <person name="Alikhan N.F."/>
            <person name="Baker D."/>
            <person name="Gharbi K."/>
            <person name="Hall N."/>
            <person name="Watson M."/>
            <person name="Adriaenssens E.M."/>
            <person name="Foster-Nyarko E."/>
            <person name="Jarju S."/>
            <person name="Secka A."/>
            <person name="Antonio M."/>
            <person name="Oren A."/>
            <person name="Chaudhuri R.R."/>
            <person name="La Ragione R."/>
            <person name="Hildebrand F."/>
            <person name="Pallen M.J."/>
        </authorList>
    </citation>
    <scope>NUCLEOTIDE SEQUENCE</scope>
    <source>
        <strain evidence="9">ChiSjej4B22-8349</strain>
    </source>
</reference>
<feature type="binding site" evidence="7">
    <location>
        <position position="311"/>
    </location>
    <ligand>
        <name>Zn(2+)</name>
        <dbReference type="ChEBI" id="CHEBI:29105"/>
    </ligand>
</feature>
<feature type="binding site" evidence="7">
    <location>
        <position position="308"/>
    </location>
    <ligand>
        <name>Zn(2+)</name>
        <dbReference type="ChEBI" id="CHEBI:29105"/>
    </ligand>
</feature>
<evidence type="ECO:0000256" key="5">
    <source>
        <dbReference type="ARBA" id="ARBA00022833"/>
    </source>
</evidence>
<comment type="cofactor">
    <cofactor evidence="7">
        <name>Zn(2+)</name>
        <dbReference type="ChEBI" id="CHEBI:29105"/>
    </cofactor>
    <text evidence="7">Binds 1 zinc ion per subunit.</text>
</comment>
<dbReference type="GO" id="GO:0005829">
    <property type="term" value="C:cytosol"/>
    <property type="evidence" value="ECO:0007669"/>
    <property type="project" value="TreeGrafter"/>
</dbReference>
<feature type="binding site" evidence="7">
    <location>
        <begin position="94"/>
        <end position="98"/>
    </location>
    <ligand>
        <name>substrate</name>
    </ligand>
</feature>
<evidence type="ECO:0000256" key="3">
    <source>
        <dbReference type="ARBA" id="ARBA00022694"/>
    </source>
</evidence>
<proteinExistence type="inferred from homology"/>
<feature type="active site" description="Nucleophile" evidence="7">
    <location>
        <position position="268"/>
    </location>
</feature>
<dbReference type="GO" id="GO:0008616">
    <property type="term" value="P:tRNA queuosine(34) biosynthetic process"/>
    <property type="evidence" value="ECO:0007669"/>
    <property type="project" value="UniProtKB-UniRule"/>
</dbReference>
<keyword evidence="3 7" id="KW-0819">tRNA processing</keyword>
<dbReference type="EMBL" id="DVOB01000182">
    <property type="protein sequence ID" value="HIU96715.1"/>
    <property type="molecule type" value="Genomic_DNA"/>
</dbReference>
<comment type="pathway">
    <text evidence="7">tRNA modification; tRNA-queuosine biosynthesis.</text>
</comment>
<comment type="similarity">
    <text evidence="7">Belongs to the queuine tRNA-ribosyltransferase family.</text>
</comment>
<feature type="region of interest" description="RNA binding" evidence="7">
    <location>
        <begin position="249"/>
        <end position="255"/>
    </location>
</feature>
<dbReference type="NCBIfam" id="TIGR00449">
    <property type="entry name" value="tgt_general"/>
    <property type="match status" value="1"/>
</dbReference>
<dbReference type="EC" id="2.4.2.29" evidence="7"/>
<dbReference type="InterPro" id="IPR050076">
    <property type="entry name" value="ArchSynthase1/Queuine_TRR"/>
</dbReference>
<gene>
    <name evidence="7 9" type="primary">tgt</name>
    <name evidence="9" type="ORF">IAD25_08465</name>
</gene>
<evidence type="ECO:0000256" key="2">
    <source>
        <dbReference type="ARBA" id="ARBA00022679"/>
    </source>
</evidence>
<evidence type="ECO:0000256" key="7">
    <source>
        <dbReference type="HAMAP-Rule" id="MF_00168"/>
    </source>
</evidence>
<feature type="binding site" evidence="7">
    <location>
        <position position="306"/>
    </location>
    <ligand>
        <name>Zn(2+)</name>
        <dbReference type="ChEBI" id="CHEBI:29105"/>
    </ligand>
</feature>
<dbReference type="PANTHER" id="PTHR46499">
    <property type="entry name" value="QUEUINE TRNA-RIBOSYLTRANSFERASE"/>
    <property type="match status" value="1"/>
</dbReference>
<feature type="binding site" evidence="7">
    <location>
        <position position="191"/>
    </location>
    <ligand>
        <name>substrate</name>
    </ligand>
</feature>
<evidence type="ECO:0000256" key="6">
    <source>
        <dbReference type="ARBA" id="ARBA00050112"/>
    </source>
</evidence>
<dbReference type="PANTHER" id="PTHR46499:SF1">
    <property type="entry name" value="QUEUINE TRNA-RIBOSYLTRANSFERASE"/>
    <property type="match status" value="1"/>
</dbReference>
<keyword evidence="7" id="KW-0479">Metal-binding</keyword>
<evidence type="ECO:0000313" key="9">
    <source>
        <dbReference type="EMBL" id="HIU96715.1"/>
    </source>
</evidence>
<keyword evidence="5 7" id="KW-0862">Zinc</keyword>
<accession>A0A9D1SVC5</accession>
<dbReference type="FunFam" id="3.20.20.105:FF:000001">
    <property type="entry name" value="Queuine tRNA-ribosyltransferase"/>
    <property type="match status" value="1"/>
</dbReference>
<keyword evidence="2 7" id="KW-0808">Transferase</keyword>
<feature type="region of interest" description="RNA binding; important for wobble base 34 recognition" evidence="7">
    <location>
        <begin position="273"/>
        <end position="277"/>
    </location>
</feature>
<dbReference type="AlphaFoldDB" id="A0A9D1SVC5"/>
<feature type="active site" description="Proton acceptor" evidence="7">
    <location>
        <position position="94"/>
    </location>
</feature>
<comment type="catalytic activity">
    <reaction evidence="6 7">
        <text>7-aminomethyl-7-carbaguanine + guanosine(34) in tRNA = 7-aminomethyl-7-carbaguanosine(34) in tRNA + guanine</text>
        <dbReference type="Rhea" id="RHEA:24104"/>
        <dbReference type="Rhea" id="RHEA-COMP:10341"/>
        <dbReference type="Rhea" id="RHEA-COMP:10342"/>
        <dbReference type="ChEBI" id="CHEBI:16235"/>
        <dbReference type="ChEBI" id="CHEBI:58703"/>
        <dbReference type="ChEBI" id="CHEBI:74269"/>
        <dbReference type="ChEBI" id="CHEBI:82833"/>
        <dbReference type="EC" id="2.4.2.29"/>
    </reaction>
</comment>
<evidence type="ECO:0000256" key="4">
    <source>
        <dbReference type="ARBA" id="ARBA00022785"/>
    </source>
</evidence>
<dbReference type="GO" id="GO:0008479">
    <property type="term" value="F:tRNA-guanosine(34) queuine transglycosylase activity"/>
    <property type="evidence" value="ECO:0007669"/>
    <property type="project" value="UniProtKB-UniRule"/>
</dbReference>
<feature type="binding site" evidence="7">
    <location>
        <position position="148"/>
    </location>
    <ligand>
        <name>substrate</name>
    </ligand>
</feature>
<dbReference type="InterPro" id="IPR036511">
    <property type="entry name" value="TGT-like_sf"/>
</dbReference>
<comment type="function">
    <text evidence="7">Catalyzes the base-exchange of a guanine (G) residue with the queuine precursor 7-aminomethyl-7-deazaguanine (PreQ1) at position 34 (anticodon wobble position) in tRNAs with GU(N) anticodons (tRNA-Asp, -Asn, -His and -Tyr). Catalysis occurs through a double-displacement mechanism. The nucleophile active site attacks the C1' of nucleotide 34 to detach the guanine base from the RNA, forming a covalent enzyme-RNA intermediate. The proton acceptor active site deprotonates the incoming PreQ1, allowing a nucleophilic attack on the C1' of the ribose to form the product. After dissociation, two additional enzymatic reactions on the tRNA convert PreQ1 to queuine (Q), resulting in the hypermodified nucleoside queuosine (7-(((4,5-cis-dihydroxy-2-cyclopenten-1-yl)amino)methyl)-7-deazaguanosine).</text>
</comment>
<reference evidence="9" key="1">
    <citation type="submission" date="2020-10" db="EMBL/GenBank/DDBJ databases">
        <authorList>
            <person name="Gilroy R."/>
        </authorList>
    </citation>
    <scope>NUCLEOTIDE SEQUENCE</scope>
    <source>
        <strain evidence="9">ChiSjej4B22-8349</strain>
    </source>
</reference>
<name>A0A9D1SVC5_9FIRM</name>
<comment type="subunit">
    <text evidence="7">Homodimer. Within each dimer, one monomer is responsible for RNA recognition and catalysis, while the other monomer binds to the replacement base PreQ1.</text>
</comment>
<dbReference type="NCBIfam" id="TIGR00430">
    <property type="entry name" value="Q_tRNA_tgt"/>
    <property type="match status" value="1"/>
</dbReference>
<evidence type="ECO:0000313" key="10">
    <source>
        <dbReference type="Proteomes" id="UP000824130"/>
    </source>
</evidence>
<keyword evidence="1 7" id="KW-0328">Glycosyltransferase</keyword>